<dbReference type="InterPro" id="IPR031632">
    <property type="entry name" value="SVIP"/>
</dbReference>
<proteinExistence type="predicted"/>
<sequence>MAFCSCFGPSKSERLEAERIQSQEARHRAGEAAQKRQEQFEKSAAGRAASKQMAAMKQSNVSNKGEPVLKWQMG</sequence>
<dbReference type="OrthoDB" id="774067at2759"/>
<dbReference type="AlphaFoldDB" id="A0A6I9S8K7"/>
<evidence type="ECO:0000256" key="1">
    <source>
        <dbReference type="ARBA" id="ARBA00022707"/>
    </source>
</evidence>
<dbReference type="GeneID" id="105057955"/>
<dbReference type="RefSeq" id="XP_010938991.1">
    <property type="nucleotide sequence ID" value="XM_010940689.3"/>
</dbReference>
<evidence type="ECO:0000256" key="3">
    <source>
        <dbReference type="ARBA" id="ARBA00023288"/>
    </source>
</evidence>
<evidence type="ECO:0000256" key="2">
    <source>
        <dbReference type="ARBA" id="ARBA00023139"/>
    </source>
</evidence>
<dbReference type="PANTHER" id="PTHR36813:SF1">
    <property type="entry name" value="TRANSMEMBRANE PROTEIN"/>
    <property type="match status" value="1"/>
</dbReference>
<accession>A0A6I9S8K7</accession>
<dbReference type="Proteomes" id="UP000504607">
    <property type="component" value="Chromosome 15"/>
</dbReference>
<dbReference type="KEGG" id="egu:105057955"/>
<keyword evidence="3" id="KW-0449">Lipoprotein</keyword>
<feature type="compositionally biased region" description="Basic and acidic residues" evidence="4">
    <location>
        <begin position="22"/>
        <end position="41"/>
    </location>
</feature>
<dbReference type="Pfam" id="PF15811">
    <property type="entry name" value="SVIP"/>
    <property type="match status" value="1"/>
</dbReference>
<reference evidence="6" key="1">
    <citation type="submission" date="2025-08" db="UniProtKB">
        <authorList>
            <consortium name="RefSeq"/>
        </authorList>
    </citation>
    <scope>IDENTIFICATION</scope>
</reference>
<name>A0A6I9S8K7_ELAGV</name>
<keyword evidence="5" id="KW-1185">Reference proteome</keyword>
<dbReference type="InParanoid" id="A0A6I9S8K7"/>
<evidence type="ECO:0000313" key="6">
    <source>
        <dbReference type="RefSeq" id="XP_010938991.1"/>
    </source>
</evidence>
<keyword evidence="2" id="KW-0564">Palmitate</keyword>
<organism evidence="5 6">
    <name type="scientific">Elaeis guineensis var. tenera</name>
    <name type="common">Oil palm</name>
    <dbReference type="NCBI Taxonomy" id="51953"/>
    <lineage>
        <taxon>Eukaryota</taxon>
        <taxon>Viridiplantae</taxon>
        <taxon>Streptophyta</taxon>
        <taxon>Embryophyta</taxon>
        <taxon>Tracheophyta</taxon>
        <taxon>Spermatophyta</taxon>
        <taxon>Magnoliopsida</taxon>
        <taxon>Liliopsida</taxon>
        <taxon>Arecaceae</taxon>
        <taxon>Arecoideae</taxon>
        <taxon>Cocoseae</taxon>
        <taxon>Elaeidinae</taxon>
        <taxon>Elaeis</taxon>
    </lineage>
</organism>
<feature type="region of interest" description="Disordered" evidence="4">
    <location>
        <begin position="22"/>
        <end position="74"/>
    </location>
</feature>
<evidence type="ECO:0000313" key="5">
    <source>
        <dbReference type="Proteomes" id="UP000504607"/>
    </source>
</evidence>
<protein>
    <submittedName>
        <fullName evidence="6">Uncharacterized protein LOC105057955</fullName>
    </submittedName>
</protein>
<gene>
    <name evidence="6" type="primary">LOC105057955</name>
</gene>
<keyword evidence="1" id="KW-0519">Myristate</keyword>
<dbReference type="PANTHER" id="PTHR36813">
    <property type="entry name" value="TRANSMEMBRANE PROTEIN"/>
    <property type="match status" value="1"/>
</dbReference>
<evidence type="ECO:0000256" key="4">
    <source>
        <dbReference type="SAM" id="MobiDB-lite"/>
    </source>
</evidence>